<name>T1JC71_STRMM</name>
<dbReference type="PANTHER" id="PTHR45685">
    <property type="entry name" value="HELICASE SRCAP-RELATED"/>
    <property type="match status" value="1"/>
</dbReference>
<evidence type="ECO:0000259" key="15">
    <source>
        <dbReference type="PROSITE" id="PS51192"/>
    </source>
</evidence>
<dbReference type="PhylomeDB" id="T1JC71"/>
<feature type="domain" description="Helicase C-terminal" evidence="16">
    <location>
        <begin position="1691"/>
        <end position="1841"/>
    </location>
</feature>
<feature type="compositionally biased region" description="Polar residues" evidence="13">
    <location>
        <begin position="366"/>
        <end position="379"/>
    </location>
</feature>
<dbReference type="InterPro" id="IPR000330">
    <property type="entry name" value="SNF2_N"/>
</dbReference>
<accession>T1JC71</accession>
<evidence type="ECO:0000256" key="8">
    <source>
        <dbReference type="ARBA" id="ARBA00022853"/>
    </source>
</evidence>
<dbReference type="InterPro" id="IPR049730">
    <property type="entry name" value="SNF2/RAD54-like_C"/>
</dbReference>
<dbReference type="InterPro" id="IPR014001">
    <property type="entry name" value="Helicase_ATP-bd"/>
</dbReference>
<dbReference type="InterPro" id="IPR027417">
    <property type="entry name" value="P-loop_NTPase"/>
</dbReference>
<evidence type="ECO:0000256" key="2">
    <source>
        <dbReference type="ARBA" id="ARBA00009220"/>
    </source>
</evidence>
<dbReference type="InterPro" id="IPR001005">
    <property type="entry name" value="SANT/Myb"/>
</dbReference>
<feature type="domain" description="HSA" evidence="17">
    <location>
        <begin position="461"/>
        <end position="533"/>
    </location>
</feature>
<evidence type="ECO:0000256" key="10">
    <source>
        <dbReference type="ARBA" id="ARBA00023125"/>
    </source>
</evidence>
<dbReference type="GO" id="GO:0003677">
    <property type="term" value="F:DNA binding"/>
    <property type="evidence" value="ECO:0007669"/>
    <property type="project" value="UniProtKB-KW"/>
</dbReference>
<proteinExistence type="inferred from homology"/>
<reference evidence="18" key="2">
    <citation type="submission" date="2015-02" db="UniProtKB">
        <authorList>
            <consortium name="EnsemblMetazoa"/>
        </authorList>
    </citation>
    <scope>IDENTIFICATION</scope>
</reference>
<dbReference type="SMART" id="SM00573">
    <property type="entry name" value="HSA"/>
    <property type="match status" value="1"/>
</dbReference>
<dbReference type="PROSITE" id="PS50090">
    <property type="entry name" value="MYB_LIKE"/>
    <property type="match status" value="1"/>
</dbReference>
<keyword evidence="12" id="KW-0539">Nucleus</keyword>
<protein>
    <recommendedName>
        <fullName evidence="20">Helicase domino</fullName>
    </recommendedName>
</protein>
<dbReference type="GO" id="GO:0004386">
    <property type="term" value="F:helicase activity"/>
    <property type="evidence" value="ECO:0007669"/>
    <property type="project" value="UniProtKB-KW"/>
</dbReference>
<dbReference type="Pfam" id="PF00271">
    <property type="entry name" value="Helicase_C"/>
    <property type="match status" value="1"/>
</dbReference>
<feature type="domain" description="Myb-like" evidence="14">
    <location>
        <begin position="2172"/>
        <end position="2233"/>
    </location>
</feature>
<dbReference type="CDD" id="cd18793">
    <property type="entry name" value="SF2_C_SNF"/>
    <property type="match status" value="1"/>
</dbReference>
<dbReference type="EnsemblMetazoa" id="SMAR011380-RA">
    <property type="protein sequence ID" value="SMAR011380-PA"/>
    <property type="gene ID" value="SMAR011380"/>
</dbReference>
<dbReference type="Gene3D" id="3.40.50.10810">
    <property type="entry name" value="Tandem AAA-ATPase domain"/>
    <property type="match status" value="1"/>
</dbReference>
<feature type="compositionally biased region" description="Basic and acidic residues" evidence="13">
    <location>
        <begin position="802"/>
        <end position="812"/>
    </location>
</feature>
<dbReference type="GO" id="GO:0000812">
    <property type="term" value="C:Swr1 complex"/>
    <property type="evidence" value="ECO:0007669"/>
    <property type="project" value="TreeGrafter"/>
</dbReference>
<evidence type="ECO:0000256" key="7">
    <source>
        <dbReference type="ARBA" id="ARBA00022840"/>
    </source>
</evidence>
<evidence type="ECO:0000256" key="13">
    <source>
        <dbReference type="SAM" id="MobiDB-lite"/>
    </source>
</evidence>
<evidence type="ECO:0000259" key="16">
    <source>
        <dbReference type="PROSITE" id="PS51194"/>
    </source>
</evidence>
<dbReference type="PROSITE" id="PS51204">
    <property type="entry name" value="HSA"/>
    <property type="match status" value="1"/>
</dbReference>
<organism evidence="18 19">
    <name type="scientific">Strigamia maritima</name>
    <name type="common">European centipede</name>
    <name type="synonym">Geophilus maritimus</name>
    <dbReference type="NCBI Taxonomy" id="126957"/>
    <lineage>
        <taxon>Eukaryota</taxon>
        <taxon>Metazoa</taxon>
        <taxon>Ecdysozoa</taxon>
        <taxon>Arthropoda</taxon>
        <taxon>Myriapoda</taxon>
        <taxon>Chilopoda</taxon>
        <taxon>Pleurostigmophora</taxon>
        <taxon>Geophilomorpha</taxon>
        <taxon>Linotaeniidae</taxon>
        <taxon>Strigamia</taxon>
    </lineage>
</organism>
<dbReference type="SMART" id="SM00490">
    <property type="entry name" value="HELICc"/>
    <property type="match status" value="1"/>
</dbReference>
<keyword evidence="6" id="KW-0347">Helicase</keyword>
<keyword evidence="9" id="KW-0805">Transcription regulation</keyword>
<dbReference type="Pfam" id="PF07529">
    <property type="entry name" value="HSA"/>
    <property type="match status" value="1"/>
</dbReference>
<dbReference type="HOGENOM" id="CLU_226155_0_0_1"/>
<dbReference type="GO" id="GO:0010557">
    <property type="term" value="P:positive regulation of macromolecule biosynthetic process"/>
    <property type="evidence" value="ECO:0007669"/>
    <property type="project" value="UniProtKB-ARBA"/>
</dbReference>
<dbReference type="eggNOG" id="KOG0391">
    <property type="taxonomic scope" value="Eukaryota"/>
</dbReference>
<evidence type="ECO:0000256" key="3">
    <source>
        <dbReference type="ARBA" id="ARBA00022553"/>
    </source>
</evidence>
<feature type="region of interest" description="Disordered" evidence="13">
    <location>
        <begin position="345"/>
        <end position="379"/>
    </location>
</feature>
<feature type="region of interest" description="Disordered" evidence="13">
    <location>
        <begin position="600"/>
        <end position="812"/>
    </location>
</feature>
<keyword evidence="10" id="KW-0238">DNA-binding</keyword>
<feature type="compositionally biased region" description="Basic and acidic residues" evidence="13">
    <location>
        <begin position="727"/>
        <end position="747"/>
    </location>
</feature>
<dbReference type="GO" id="GO:0005524">
    <property type="term" value="F:ATP binding"/>
    <property type="evidence" value="ECO:0007669"/>
    <property type="project" value="UniProtKB-KW"/>
</dbReference>
<dbReference type="GO" id="GO:0006338">
    <property type="term" value="P:chromatin remodeling"/>
    <property type="evidence" value="ECO:0007669"/>
    <property type="project" value="TreeGrafter"/>
</dbReference>
<dbReference type="PANTHER" id="PTHR45685:SF1">
    <property type="entry name" value="HELICASE SRCAP"/>
    <property type="match status" value="1"/>
</dbReference>
<keyword evidence="8" id="KW-0156">Chromatin regulator</keyword>
<dbReference type="InterPro" id="IPR014012">
    <property type="entry name" value="HSA_dom"/>
</dbReference>
<dbReference type="InterPro" id="IPR038718">
    <property type="entry name" value="SNF2-like_sf"/>
</dbReference>
<keyword evidence="11" id="KW-0804">Transcription</keyword>
<evidence type="ECO:0008006" key="20">
    <source>
        <dbReference type="Google" id="ProtNLM"/>
    </source>
</evidence>
<dbReference type="PROSITE" id="PS51192">
    <property type="entry name" value="HELICASE_ATP_BIND_1"/>
    <property type="match status" value="1"/>
</dbReference>
<evidence type="ECO:0000256" key="9">
    <source>
        <dbReference type="ARBA" id="ARBA00023015"/>
    </source>
</evidence>
<feature type="compositionally biased region" description="Acidic residues" evidence="13">
    <location>
        <begin position="766"/>
        <end position="784"/>
    </location>
</feature>
<feature type="compositionally biased region" description="Polar residues" evidence="13">
    <location>
        <begin position="35"/>
        <end position="46"/>
    </location>
</feature>
<dbReference type="Gene3D" id="3.40.50.300">
    <property type="entry name" value="P-loop containing nucleotide triphosphate hydrolases"/>
    <property type="match status" value="1"/>
</dbReference>
<dbReference type="EMBL" id="JH432062">
    <property type="status" value="NOT_ANNOTATED_CDS"/>
    <property type="molecule type" value="Genomic_DNA"/>
</dbReference>
<dbReference type="GO" id="GO:0010468">
    <property type="term" value="P:regulation of gene expression"/>
    <property type="evidence" value="ECO:0007669"/>
    <property type="project" value="UniProtKB-ARBA"/>
</dbReference>
<evidence type="ECO:0000256" key="4">
    <source>
        <dbReference type="ARBA" id="ARBA00022741"/>
    </source>
</evidence>
<evidence type="ECO:0000313" key="19">
    <source>
        <dbReference type="Proteomes" id="UP000014500"/>
    </source>
</evidence>
<dbReference type="InterPro" id="IPR001650">
    <property type="entry name" value="Helicase_C-like"/>
</dbReference>
<dbReference type="GO" id="GO:0016887">
    <property type="term" value="F:ATP hydrolysis activity"/>
    <property type="evidence" value="ECO:0007669"/>
    <property type="project" value="TreeGrafter"/>
</dbReference>
<dbReference type="GO" id="GO:0140096">
    <property type="term" value="F:catalytic activity, acting on a protein"/>
    <property type="evidence" value="ECO:0007669"/>
    <property type="project" value="UniProtKB-ARBA"/>
</dbReference>
<keyword evidence="3" id="KW-0597">Phosphoprotein</keyword>
<feature type="compositionally biased region" description="Polar residues" evidence="13">
    <location>
        <begin position="53"/>
        <end position="65"/>
    </location>
</feature>
<dbReference type="CDD" id="cd18003">
    <property type="entry name" value="DEXQc_SRCAP"/>
    <property type="match status" value="1"/>
</dbReference>
<keyword evidence="5" id="KW-0378">Hydrolase</keyword>
<sequence length="2987" mass="332150">MIRGNEAEASNSPQTPHHPAPQIEVSSEEVDPQHRNINTTSGQTSDMVAVTHKNPSTPDASTSNYTETSDVSSSTVTCNVPTTETILSLLDTQSVSTSHLTSSSSSSFQVPHTRSELLIACSDPIQLHSYTAPAKGQHSQSGQQLRHTSTSIDTVTVKTKRIKLDAKPPDSEEIGQLRKMICAEWQSQLGSFKKKYENEVTELFFLENGGNMMDFTAWMKRPTLQLVAYLKNNCLQSDNDDEEEEEEEEVVVTEVEEMKKVVEQVRTAETSEVDSKGTSPLAVPSVSIQPVCEKNSSPAVICETQAIILKDEPDLPDINKTPTCRSLASSPPLRPGLFNTFSPVAGSGMSEPKSPSPVSPLPSTAVPITSTPKPSSIVLPNTSTAAAATTTNTASSPKSHRLPISSMSPVRLQTRQHSISAVYDSSIGSQEEIVERAKQEAYVVQRTAELRKEGLWSEKRLPKVQEPPRSKAHWDYLLEEMVWLASDFAQERKWKKAVAKKFARLCQKFHQEQKLREERAEKEAEQKLKRVAAVVAKEIKQFWSNVEKLVEYKQQSRLEEKRKKALDLHLNFIVDQTEKYSSWLARGMNKNLLESSNTSLVSSARESRTSSPTKSSSDADYDFEPTTNQSTDDEETIAIEEEHEKNPEEEEMELKMLQEESEVPLDDLLESLPAGILDRAASPLPSDGSGSDGNDTEAVDDEFAGDDDEFKASRRTSSDDEATLDEQEQREKNMDHEQELEELKMEGEMNLEDLMEKYSGPQAEDSQTDEDDEERDESTDDDKEDVGIESLVSEEPTATTGETKKEIVGKRSEPTKEIADIAADAESLQPKGYTYSTAQVATKVPFLLKHQLREYQHIGLDWLVTMQDRNLNGILADEMGLGKTIQTIALLAQLACEKGTWGPHLIVVPTSVMLNWEMEFKKWCPAFKILTYYGTQKERKQKRQGWTKPNAFHVCITSYKLVIQDHQSFRRKRWKYFILDEAQNIKNFKSQRWQLLLNFQSQRRLLLTGTPLQNSLMELWSLMHFLMPNVFQSHRDFKEWFSNPLSGMIEGSHEYNESLIKRLHKVLRPFLLRRLKSEVEKQLPRKFEHVVMCRLSKRQRFLYDDFMSQTKTKETLATGNFMSVINILMQLRKVCNHPNMFEERPIISPFQMEGIKFWTASIVYSALEYDPFKHVDLYSLNLLLADLELYLTAFAAHRIKRFQTPKKLIEEIDSAPGVPPKCPPGKIKLHVRTSTTTTTPTQSQRDGASTVTAVQQRVSSPSVVRTTTINATTTTSIAHVAGTQVKTILNSPSGVSVTASATPQINKQVSGYTFQLVPQQPHGGQSSVAAPLTPVVTTAPITVQIQQTQQGPRIVTVPGPLAAQFSAGFAQIVQTSTGQHILLTSNPQAIIQSINTTTASGVTLSSVKNVTSVATVTAAGTVAANQPKINVITNKPVTLNVTAAKTTPLNLFTARTVTPVNVAPTTTVNSVGSSNSKAIVNISPTKPTTRADSLKEENAEQLQLEETKSRSLFYMEDLNEKRARHRANKLSLLAKFNTRRCEACPIYGSDLVKALTVVEEVTVKQRPTNMWSEMGYVHCLNAVNPRPRPNFYWNQTSALCDTVWTPEKCLGHLKEVSDRFVFRIPAVMAPRIQMHVSHPPPSRFQKEWCRDLMLQHSLSSQTDILHRISSDMTTHFPDPRLIQYDCGKLQTLDYLLRRLKTESHRVLIFTQMTRMLDILEQFLNYHGYIYLRLDGTTRVEQRQALMERFNADKRIFVFILSTRSGGIGVNLTGADTVIFYDSDWNPTMDAQAQDRCHRIGQTRDVHIYRLVSRMTVEENILKKANQKRLLGEVAIEGGNFTTAFFRSNTIKELFDFNFEEALELKPIKKEEIVAPAPSQNDDNLTTAQLEHALANAEEDMDVQATKTAKAEAAAELAEFDESIPYDGDSRLEDETSKVEEELGALTSQLTPVERYAMKFLESIQEPFSLEQLKQAEEEIEAQKKDWELGRLQALKEEEQRRALMEDDDVPFTYNREDANNQVPKSKKHQDSTNIRKPAVYLSQNGQEQMMIWAPPTPPQDENDVYIDYCMCFLYEPSVMPESQLPPIYVKKEHKRLRVDANISGRRQKIRKDEAVCVPRSLFDRPTAAVLKMRRDLKMQKLRGMSRMQIPAHKPPQAASKPSPEVQIENCDWLIQEDWALLQAVQALLELPLSLTVLSPAHTPNWDMVADVVNSTSHYYRSPKQCKNRYELVIVPREEGKILYDTNPKKQKKSKGIYRTKNNRPMRTSQLYLNDNNNTFATLHHGHFETIKNVANKRTPTLKPMLVPTMKKHAAVLADSNISYDNPLSPAQVAAIRAERIARDKQKTQAAAVVRGTSVVEQQLAAQRQQQQQQQVLAQVAVNQQAVVAAQQLQSMINVGSTPLAQRNATSGISVRNLANTGQPMVSLTAAQVHAAAQRISAANLASATAVTGAGVVPIQTGTKNLTVQQLNVLRAQAAQQQTLMKQQRLQRLQQQQGVVSSSVAAQAQKVSVAVTSPGVAALHMSQAQQRAQMVKQGMKTGRPMTEADLAQLMKQRQQQQQKVAATGAQVAQIQVPSQGGQVAQILTHSQLQQIHPAQPPVATLVKTVSAPTAMSSTASVTIPMSSVSLTLPNVKTTSAPTLSTTNQQSQLRQFQQQLLQRKLQQQQEQNQKAQLAKASQLGAVQIMQPCPTAQKQLPAATMRQVIKQVTAAAASIATQSSSHQVLSHTMLTKPTQSATPPITAATGQTVQTRVIPICQSVAPVVTASISSPIATHTPLKQIQVVTAASPTFTQAGIRSQGPPGTISLDTIARSQTILSAPTVVTSGSTTPVVKLTTAQAAILTQVPATAMQASGHPITVAVRTTNPLQGQLTTTVAAAPAVMVAAPVTVAVTSGTSAGVVQTVAQTRTATPQRTNYTMRLRNLPKQVNSHFKFGPKILDLYASFLSVYPDVDSAVSFVLFLRQSGHRCLDMSDCWIVMGIAIVSWR</sequence>
<feature type="domain" description="Helicase ATP-binding" evidence="15">
    <location>
        <begin position="864"/>
        <end position="1029"/>
    </location>
</feature>
<comment type="similarity">
    <text evidence="2">Belongs to the SNF2/RAD54 helicase family. SWR1 subfamily.</text>
</comment>
<dbReference type="GO" id="GO:0042393">
    <property type="term" value="F:histone binding"/>
    <property type="evidence" value="ECO:0007669"/>
    <property type="project" value="TreeGrafter"/>
</dbReference>
<evidence type="ECO:0000259" key="14">
    <source>
        <dbReference type="PROSITE" id="PS50090"/>
    </source>
</evidence>
<dbReference type="SUPFAM" id="SSF52540">
    <property type="entry name" value="P-loop containing nucleoside triphosphate hydrolases"/>
    <property type="match status" value="2"/>
</dbReference>
<evidence type="ECO:0000256" key="11">
    <source>
        <dbReference type="ARBA" id="ARBA00023163"/>
    </source>
</evidence>
<evidence type="ECO:0000256" key="12">
    <source>
        <dbReference type="ARBA" id="ARBA00023242"/>
    </source>
</evidence>
<evidence type="ECO:0000256" key="6">
    <source>
        <dbReference type="ARBA" id="ARBA00022806"/>
    </source>
</evidence>
<dbReference type="STRING" id="126957.T1JC71"/>
<comment type="subcellular location">
    <subcellularLocation>
        <location evidence="1">Nucleus</location>
    </subcellularLocation>
</comment>
<dbReference type="Proteomes" id="UP000014500">
    <property type="component" value="Unassembled WGS sequence"/>
</dbReference>
<evidence type="ECO:0000256" key="5">
    <source>
        <dbReference type="ARBA" id="ARBA00022801"/>
    </source>
</evidence>
<feature type="compositionally biased region" description="Low complexity" evidence="13">
    <location>
        <begin position="66"/>
        <end position="76"/>
    </location>
</feature>
<dbReference type="OMA" id="MVNCCAS"/>
<evidence type="ECO:0000259" key="17">
    <source>
        <dbReference type="PROSITE" id="PS51204"/>
    </source>
</evidence>
<dbReference type="SMART" id="SM00487">
    <property type="entry name" value="DEXDc"/>
    <property type="match status" value="1"/>
</dbReference>
<feature type="region of interest" description="Disordered" evidence="13">
    <location>
        <begin position="1"/>
        <end position="76"/>
    </location>
</feature>
<keyword evidence="4" id="KW-0547">Nucleotide-binding</keyword>
<feature type="compositionally biased region" description="Acidic residues" evidence="13">
    <location>
        <begin position="659"/>
        <end position="669"/>
    </location>
</feature>
<dbReference type="PROSITE" id="PS51194">
    <property type="entry name" value="HELICASE_CTER"/>
    <property type="match status" value="1"/>
</dbReference>
<feature type="compositionally biased region" description="Acidic residues" evidence="13">
    <location>
        <begin position="694"/>
        <end position="709"/>
    </location>
</feature>
<dbReference type="FunFam" id="3.40.50.10810:FF:000005">
    <property type="entry name" value="Photoperiod-independent early flowering 1"/>
    <property type="match status" value="1"/>
</dbReference>
<dbReference type="Pfam" id="PF00176">
    <property type="entry name" value="SNF2-rel_dom"/>
    <property type="match status" value="1"/>
</dbReference>
<dbReference type="InterPro" id="IPR050520">
    <property type="entry name" value="INO80/SWR1_helicase"/>
</dbReference>
<dbReference type="FunFam" id="3.40.50.300:FF:000529">
    <property type="entry name" value="helicase SRCAP isoform X1"/>
    <property type="match status" value="1"/>
</dbReference>
<evidence type="ECO:0000256" key="1">
    <source>
        <dbReference type="ARBA" id="ARBA00004123"/>
    </source>
</evidence>
<keyword evidence="19" id="KW-1185">Reference proteome</keyword>
<reference evidence="19" key="1">
    <citation type="submission" date="2011-05" db="EMBL/GenBank/DDBJ databases">
        <authorList>
            <person name="Richards S.R."/>
            <person name="Qu J."/>
            <person name="Jiang H."/>
            <person name="Jhangiani S.N."/>
            <person name="Agravi P."/>
            <person name="Goodspeed R."/>
            <person name="Gross S."/>
            <person name="Mandapat C."/>
            <person name="Jackson L."/>
            <person name="Mathew T."/>
            <person name="Pu L."/>
            <person name="Thornton R."/>
            <person name="Saada N."/>
            <person name="Wilczek-Boney K.B."/>
            <person name="Lee S."/>
            <person name="Kovar C."/>
            <person name="Wu Y."/>
            <person name="Scherer S.E."/>
            <person name="Worley K.C."/>
            <person name="Muzny D.M."/>
            <person name="Gibbs R."/>
        </authorList>
    </citation>
    <scope>NUCLEOTIDE SEQUENCE</scope>
    <source>
        <strain evidence="19">Brora</strain>
    </source>
</reference>
<keyword evidence="7" id="KW-0067">ATP-binding</keyword>
<evidence type="ECO:0000313" key="18">
    <source>
        <dbReference type="EnsemblMetazoa" id="SMAR011380-PA"/>
    </source>
</evidence>